<dbReference type="AlphaFoldDB" id="A0A9Q7EWG4"/>
<dbReference type="EMBL" id="CP072943">
    <property type="protein sequence ID" value="QTX32799.1"/>
    <property type="molecule type" value="Genomic_DNA"/>
</dbReference>
<reference evidence="2" key="1">
    <citation type="submission" date="2021-04" db="EMBL/GenBank/DDBJ databases">
        <title>A novel Synergistetes isolate from a pyrite-forming mixed culture.</title>
        <authorList>
            <person name="Bunk B."/>
            <person name="Sproer C."/>
            <person name="Spring S."/>
            <person name="Pester M."/>
        </authorList>
    </citation>
    <scope>NUCLEOTIDE SEQUENCE [LARGE SCALE GENOMIC DNA]</scope>
    <source>
        <strain evidence="2">J.5.4.2-T.3.5.2</strain>
    </source>
</reference>
<accession>A0A9Q7EWG4</accession>
<evidence type="ECO:0000313" key="2">
    <source>
        <dbReference type="Proteomes" id="UP000671879"/>
    </source>
</evidence>
<dbReference type="Proteomes" id="UP000671879">
    <property type="component" value="Chromosome"/>
</dbReference>
<keyword evidence="2" id="KW-1185">Reference proteome</keyword>
<dbReference type="KEGG" id="aram:KAR29_02380"/>
<sequence>MTLAGLSTELPGPWAGGGMKTTLEGLEDAGCLINPLRDLRRCVDDREVESLDQLRALLSTLVSLDAKEEDSESRKERRLLGDRLYQAYWSVLENLLQYRLRLSVDGPYEPSMEELALFDFGVVDDSLTACPVGMLGEFYSEAHPLDGFRYGRFSDYLAEEWVLTGKAPFPSPKGGSGLTEQIDLLQGELLAKRRQRRFVLNLLSKAGAERSVRDVGESLSYMEEHLLDRIELRRRTYRVRFAEAREEASLDEIRRRWDESRGAWLSSLDRWEGSTVDDMIRLVRSLREIDADEDRAADLLVHLREEERRRLYRRDRLQEKHPFADSTARRLFLGDALRRKREFLSMAAKRAKVERSALFRGPRGLARWSEISSALAFLLGHDGGVVETFRVRIHGLPRIVTFPGMGNAVYDWEDHSLLVPLYPPKGVDVSLAWGMALFRWDADDDRELKDSYGLLKLNKGKSISALQESFCEDYQTWMTREVRGYRVLPGEAFRWFSQRFRFSGREES</sequence>
<protein>
    <submittedName>
        <fullName evidence="1">Uncharacterized protein</fullName>
    </submittedName>
</protein>
<dbReference type="RefSeq" id="WP_274374055.1">
    <property type="nucleotide sequence ID" value="NZ_CP072943.1"/>
</dbReference>
<gene>
    <name evidence="1" type="ORF">KAR29_02380</name>
</gene>
<name>A0A9Q7EWG4_9BACT</name>
<proteinExistence type="predicted"/>
<evidence type="ECO:0000313" key="1">
    <source>
        <dbReference type="EMBL" id="QTX32799.1"/>
    </source>
</evidence>
<organism evidence="1 2">
    <name type="scientific">Aminithiophilus ramosus</name>
    <dbReference type="NCBI Taxonomy" id="3029084"/>
    <lineage>
        <taxon>Bacteria</taxon>
        <taxon>Thermotogati</taxon>
        <taxon>Synergistota</taxon>
        <taxon>Synergistia</taxon>
        <taxon>Synergistales</taxon>
        <taxon>Aminithiophilaceae</taxon>
        <taxon>Aminithiophilus</taxon>
    </lineage>
</organism>